<feature type="region of interest" description="Disordered" evidence="1">
    <location>
        <begin position="1"/>
        <end position="262"/>
    </location>
</feature>
<dbReference type="Proteomes" id="UP000075714">
    <property type="component" value="Unassembled WGS sequence"/>
</dbReference>
<feature type="compositionally biased region" description="Basic and acidic residues" evidence="1">
    <location>
        <begin position="192"/>
        <end position="204"/>
    </location>
</feature>
<reference evidence="3" key="1">
    <citation type="journal article" date="2016" name="Nat. Commun.">
        <title>The Gonium pectorale genome demonstrates co-option of cell cycle regulation during the evolution of multicellularity.</title>
        <authorList>
            <person name="Hanschen E.R."/>
            <person name="Marriage T.N."/>
            <person name="Ferris P.J."/>
            <person name="Hamaji T."/>
            <person name="Toyoda A."/>
            <person name="Fujiyama A."/>
            <person name="Neme R."/>
            <person name="Noguchi H."/>
            <person name="Minakuchi Y."/>
            <person name="Suzuki M."/>
            <person name="Kawai-Toyooka H."/>
            <person name="Smith D.R."/>
            <person name="Sparks H."/>
            <person name="Anderson J."/>
            <person name="Bakaric R."/>
            <person name="Luria V."/>
            <person name="Karger A."/>
            <person name="Kirschner M.W."/>
            <person name="Durand P.M."/>
            <person name="Michod R.E."/>
            <person name="Nozaki H."/>
            <person name="Olson B.J."/>
        </authorList>
    </citation>
    <scope>NUCLEOTIDE SEQUENCE [LARGE SCALE GENOMIC DNA]</scope>
    <source>
        <strain evidence="3">NIES-2863</strain>
    </source>
</reference>
<feature type="compositionally biased region" description="Low complexity" evidence="1">
    <location>
        <begin position="180"/>
        <end position="191"/>
    </location>
</feature>
<keyword evidence="3" id="KW-1185">Reference proteome</keyword>
<protein>
    <submittedName>
        <fullName evidence="2">Uncharacterized protein</fullName>
    </submittedName>
</protein>
<feature type="compositionally biased region" description="Acidic residues" evidence="1">
    <location>
        <begin position="19"/>
        <end position="48"/>
    </location>
</feature>
<sequence length="262" mass="28200">MDKSDADNGSGPDAAGAAGEEEPAIDEELEELDYGQQELLEEYYDEEEAAAHAQAEAAREEEGAPAMDAREPRSDSGDGDSPGQRAPGSPRLIEQLGTHADERSRGTHADDEHAADRTTAQPAARDFDRPSDRWNGPGNGNGREIGPGSGLAARNARRDAEPRLARAPYGPPNMRREEPQPFQRQQQVQQQEQRERRADEEQLPRPDAAAALPPRDGSLQPGTLRDGESPQNGKARSVEEESNEERDSGGVAPSRSVAVGVG</sequence>
<feature type="compositionally biased region" description="Basic and acidic residues" evidence="1">
    <location>
        <begin position="99"/>
        <end position="116"/>
    </location>
</feature>
<feature type="compositionally biased region" description="Gly residues" evidence="1">
    <location>
        <begin position="137"/>
        <end position="149"/>
    </location>
</feature>
<feature type="compositionally biased region" description="Low complexity" evidence="1">
    <location>
        <begin position="205"/>
        <end position="216"/>
    </location>
</feature>
<organism evidence="2 3">
    <name type="scientific">Gonium pectorale</name>
    <name type="common">Green alga</name>
    <dbReference type="NCBI Taxonomy" id="33097"/>
    <lineage>
        <taxon>Eukaryota</taxon>
        <taxon>Viridiplantae</taxon>
        <taxon>Chlorophyta</taxon>
        <taxon>core chlorophytes</taxon>
        <taxon>Chlorophyceae</taxon>
        <taxon>CS clade</taxon>
        <taxon>Chlamydomonadales</taxon>
        <taxon>Volvocaceae</taxon>
        <taxon>Gonium</taxon>
    </lineage>
</organism>
<evidence type="ECO:0000313" key="2">
    <source>
        <dbReference type="EMBL" id="KXZ43226.1"/>
    </source>
</evidence>
<proteinExistence type="predicted"/>
<evidence type="ECO:0000256" key="1">
    <source>
        <dbReference type="SAM" id="MobiDB-lite"/>
    </source>
</evidence>
<name>A0A150G021_GONPE</name>
<feature type="compositionally biased region" description="Low complexity" evidence="1">
    <location>
        <begin position="7"/>
        <end position="18"/>
    </location>
</feature>
<evidence type="ECO:0000313" key="3">
    <source>
        <dbReference type="Proteomes" id="UP000075714"/>
    </source>
</evidence>
<dbReference type="AlphaFoldDB" id="A0A150G021"/>
<feature type="compositionally biased region" description="Basic and acidic residues" evidence="1">
    <location>
        <begin position="57"/>
        <end position="76"/>
    </location>
</feature>
<accession>A0A150G021</accession>
<dbReference type="EMBL" id="LSYV01000098">
    <property type="protein sequence ID" value="KXZ43226.1"/>
    <property type="molecule type" value="Genomic_DNA"/>
</dbReference>
<comment type="caution">
    <text evidence="2">The sequence shown here is derived from an EMBL/GenBank/DDBJ whole genome shotgun (WGS) entry which is preliminary data.</text>
</comment>
<gene>
    <name evidence="2" type="ORF">GPECTOR_97g764</name>
</gene>